<dbReference type="PANTHER" id="PTHR34980:SF2">
    <property type="entry name" value="INNER MEMBRANE PROTEIN YHAH-RELATED"/>
    <property type="match status" value="1"/>
</dbReference>
<dbReference type="Pfam" id="PF05656">
    <property type="entry name" value="DUF805"/>
    <property type="match status" value="1"/>
</dbReference>
<keyword evidence="1" id="KW-1133">Transmembrane helix</keyword>
<dbReference type="InterPro" id="IPR008523">
    <property type="entry name" value="DUF805"/>
</dbReference>
<proteinExistence type="predicted"/>
<dbReference type="EMBL" id="UINC01100580">
    <property type="protein sequence ID" value="SVC60749.1"/>
    <property type="molecule type" value="Genomic_DNA"/>
</dbReference>
<evidence type="ECO:0000256" key="1">
    <source>
        <dbReference type="SAM" id="Phobius"/>
    </source>
</evidence>
<keyword evidence="1" id="KW-0472">Membrane</keyword>
<dbReference type="PANTHER" id="PTHR34980">
    <property type="entry name" value="INNER MEMBRANE PROTEIN-RELATED-RELATED"/>
    <property type="match status" value="1"/>
</dbReference>
<sequence length="130" mass="14674">MRPIEVKTLVYCGICGKELQSDSAFCGNCGSAQSTPIPPAIKEMDRVGFREAISMGIRNYFVFEGRSTRAEYWWWIVFLILATIPLTIAGLIIALLGQAFQLFTLIPSISLTARRLHDIGKSGWWQLWFT</sequence>
<dbReference type="AlphaFoldDB" id="A0A382NHS7"/>
<accession>A0A382NHS7</accession>
<evidence type="ECO:0008006" key="3">
    <source>
        <dbReference type="Google" id="ProtNLM"/>
    </source>
</evidence>
<reference evidence="2" key="1">
    <citation type="submission" date="2018-05" db="EMBL/GenBank/DDBJ databases">
        <authorList>
            <person name="Lanie J.A."/>
            <person name="Ng W.-L."/>
            <person name="Kazmierczak K.M."/>
            <person name="Andrzejewski T.M."/>
            <person name="Davidsen T.M."/>
            <person name="Wayne K.J."/>
            <person name="Tettelin H."/>
            <person name="Glass J.I."/>
            <person name="Rusch D."/>
            <person name="Podicherti R."/>
            <person name="Tsui H.-C.T."/>
            <person name="Winkler M.E."/>
        </authorList>
    </citation>
    <scope>NUCLEOTIDE SEQUENCE</scope>
</reference>
<protein>
    <recommendedName>
        <fullName evidence="3">Zinc-ribbon domain-containing protein</fullName>
    </recommendedName>
</protein>
<name>A0A382NHS7_9ZZZZ</name>
<dbReference type="GO" id="GO:0005886">
    <property type="term" value="C:plasma membrane"/>
    <property type="evidence" value="ECO:0007669"/>
    <property type="project" value="TreeGrafter"/>
</dbReference>
<feature type="non-terminal residue" evidence="2">
    <location>
        <position position="130"/>
    </location>
</feature>
<feature type="transmembrane region" description="Helical" evidence="1">
    <location>
        <begin position="72"/>
        <end position="96"/>
    </location>
</feature>
<gene>
    <name evidence="2" type="ORF">METZ01_LOCUS313603</name>
</gene>
<evidence type="ECO:0000313" key="2">
    <source>
        <dbReference type="EMBL" id="SVC60749.1"/>
    </source>
</evidence>
<keyword evidence="1" id="KW-0812">Transmembrane</keyword>
<organism evidence="2">
    <name type="scientific">marine metagenome</name>
    <dbReference type="NCBI Taxonomy" id="408172"/>
    <lineage>
        <taxon>unclassified sequences</taxon>
        <taxon>metagenomes</taxon>
        <taxon>ecological metagenomes</taxon>
    </lineage>
</organism>